<dbReference type="EMBL" id="RPOK01000004">
    <property type="protein sequence ID" value="RPJ65931.1"/>
    <property type="molecule type" value="Genomic_DNA"/>
</dbReference>
<reference evidence="4 5" key="1">
    <citation type="submission" date="2018-11" db="EMBL/GenBank/DDBJ databases">
        <authorList>
            <person name="Ye M.-Q."/>
            <person name="Du Z.-J."/>
        </authorList>
    </citation>
    <scope>NUCLEOTIDE SEQUENCE [LARGE SCALE GENOMIC DNA]</scope>
    <source>
        <strain evidence="4 5">U0105</strain>
    </source>
</reference>
<evidence type="ECO:0000256" key="1">
    <source>
        <dbReference type="ARBA" id="ARBA00010333"/>
    </source>
</evidence>
<keyword evidence="5" id="KW-1185">Reference proteome</keyword>
<dbReference type="OrthoDB" id="6331672at2"/>
<dbReference type="PANTHER" id="PTHR35936:SF19">
    <property type="entry name" value="AMINO-ACID-BINDING PROTEIN YXEM-RELATED"/>
    <property type="match status" value="1"/>
</dbReference>
<evidence type="ECO:0000256" key="2">
    <source>
        <dbReference type="ARBA" id="ARBA00022729"/>
    </source>
</evidence>
<accession>A0A3N5YLE6</accession>
<protein>
    <recommendedName>
        <fullName evidence="3">Solute-binding protein family 3/N-terminal domain-containing protein</fullName>
    </recommendedName>
</protein>
<evidence type="ECO:0000313" key="5">
    <source>
        <dbReference type="Proteomes" id="UP000275281"/>
    </source>
</evidence>
<comment type="caution">
    <text evidence="4">The sequence shown here is derived from an EMBL/GenBank/DDBJ whole genome shotgun (WGS) entry which is preliminary data.</text>
</comment>
<name>A0A3N5YLE6_9ALTE</name>
<dbReference type="InterPro" id="IPR001638">
    <property type="entry name" value="Solute-binding_3/MltF_N"/>
</dbReference>
<gene>
    <name evidence="4" type="ORF">DRW07_14075</name>
</gene>
<dbReference type="SUPFAM" id="SSF53850">
    <property type="entry name" value="Periplasmic binding protein-like II"/>
    <property type="match status" value="1"/>
</dbReference>
<proteinExistence type="inferred from homology"/>
<dbReference type="Pfam" id="PF00497">
    <property type="entry name" value="SBP_bac_3"/>
    <property type="match status" value="1"/>
</dbReference>
<evidence type="ECO:0000313" key="4">
    <source>
        <dbReference type="EMBL" id="RPJ65931.1"/>
    </source>
</evidence>
<dbReference type="Proteomes" id="UP000275281">
    <property type="component" value="Unassembled WGS sequence"/>
</dbReference>
<dbReference type="AlphaFoldDB" id="A0A3N5YLE6"/>
<dbReference type="PANTHER" id="PTHR35936">
    <property type="entry name" value="MEMBRANE-BOUND LYTIC MUREIN TRANSGLYCOSYLASE F"/>
    <property type="match status" value="1"/>
</dbReference>
<organism evidence="4 5">
    <name type="scientific">Alteromonas sediminis</name>
    <dbReference type="NCBI Taxonomy" id="2259342"/>
    <lineage>
        <taxon>Bacteria</taxon>
        <taxon>Pseudomonadati</taxon>
        <taxon>Pseudomonadota</taxon>
        <taxon>Gammaproteobacteria</taxon>
        <taxon>Alteromonadales</taxon>
        <taxon>Alteromonadaceae</taxon>
        <taxon>Alteromonas/Salinimonas group</taxon>
        <taxon>Alteromonas</taxon>
    </lineage>
</organism>
<comment type="similarity">
    <text evidence="1">Belongs to the bacterial solute-binding protein 3 family.</text>
</comment>
<sequence length="265" mass="30385">MHNGIKHLILLLTLMFFVHSVKGEETVTISVFEDHERYVIASDAYGLSWRLLEVAAEHAEIKLLPEESSWKASMNRVKAHKVDLVFAAFKTAERSKWATFTLPLLSEGSGLFTRHNHSASTLNDIDFESSIVGVSAKSLQETMALEMGFKNIYASVKRQQLYRMLQQQRIDYLFFGESIINYYCLFIDSSRQRGCMKRVGNLYQFNTIHALTDTTNSASVALLARINQALMALAQEQDVKQLFLDYEFDETQYHHWLARLKASKS</sequence>
<feature type="domain" description="Solute-binding protein family 3/N-terminal" evidence="3">
    <location>
        <begin position="45"/>
        <end position="245"/>
    </location>
</feature>
<evidence type="ECO:0000259" key="3">
    <source>
        <dbReference type="Pfam" id="PF00497"/>
    </source>
</evidence>
<keyword evidence="2" id="KW-0732">Signal</keyword>
<dbReference type="Gene3D" id="3.40.190.10">
    <property type="entry name" value="Periplasmic binding protein-like II"/>
    <property type="match status" value="2"/>
</dbReference>
<dbReference type="RefSeq" id="WP_124028562.1">
    <property type="nucleotide sequence ID" value="NZ_JBHRSN010000007.1"/>
</dbReference>